<dbReference type="EMBL" id="CP000855">
    <property type="protein sequence ID" value="ACJ16248.1"/>
    <property type="molecule type" value="Genomic_DNA"/>
</dbReference>
<dbReference type="OrthoDB" id="100031at2157"/>
<dbReference type="HOGENOM" id="CLU_1902047_0_0_2"/>
<evidence type="ECO:0000313" key="2">
    <source>
        <dbReference type="EMBL" id="ACJ16248.1"/>
    </source>
</evidence>
<keyword evidence="1" id="KW-0472">Membrane</keyword>
<organism evidence="2 3">
    <name type="scientific">Thermococcus onnurineus (strain NA1)</name>
    <dbReference type="NCBI Taxonomy" id="523850"/>
    <lineage>
        <taxon>Archaea</taxon>
        <taxon>Methanobacteriati</taxon>
        <taxon>Methanobacteriota</taxon>
        <taxon>Thermococci</taxon>
        <taxon>Thermococcales</taxon>
        <taxon>Thermococcaceae</taxon>
        <taxon>Thermococcus</taxon>
    </lineage>
</organism>
<dbReference type="RefSeq" id="WP_012571720.1">
    <property type="nucleotide sequence ID" value="NC_011529.1"/>
</dbReference>
<sequence>MERMKALYGVLFSTLLITLALLGSTAVYGGVTVFNIEWLFFFVNLILLGMAGYVIRLVLEESLERGGTETKRGNVLTGAITLLAIFVVLKLFFEKKPEKLFEGGGAVKSIEGVWYYVTSGDFLVVLKELPAVF</sequence>
<feature type="transmembrane region" description="Helical" evidence="1">
    <location>
        <begin position="39"/>
        <end position="59"/>
    </location>
</feature>
<evidence type="ECO:0000256" key="1">
    <source>
        <dbReference type="SAM" id="Phobius"/>
    </source>
</evidence>
<feature type="transmembrane region" description="Helical" evidence="1">
    <location>
        <begin position="75"/>
        <end position="93"/>
    </location>
</feature>
<dbReference type="PATRIC" id="fig|523850.10.peg.764"/>
<protein>
    <submittedName>
        <fullName evidence="2">General substrate transporter</fullName>
    </submittedName>
</protein>
<evidence type="ECO:0000313" key="3">
    <source>
        <dbReference type="Proteomes" id="UP000002727"/>
    </source>
</evidence>
<proteinExistence type="predicted"/>
<accession>B6YVH0</accession>
<dbReference type="GeneID" id="7017063"/>
<reference evidence="2 3" key="1">
    <citation type="journal article" date="2008" name="J. Bacteriol.">
        <title>The complete genome sequence of Thermococcus onnurineus NA1 reveals a mixed heterotrophic and carboxydotrophic metabolism.</title>
        <authorList>
            <person name="Lee H.S."/>
            <person name="Kang S.G."/>
            <person name="Bae S.S."/>
            <person name="Lim J.K."/>
            <person name="Cho Y."/>
            <person name="Kim Y.J."/>
            <person name="Jeon J.H."/>
            <person name="Cha S.S."/>
            <person name="Kwon K.K."/>
            <person name="Kim H.T."/>
            <person name="Park C.J."/>
            <person name="Lee H.W."/>
            <person name="Kim S.I."/>
            <person name="Chun J."/>
            <person name="Colwell R.R."/>
            <person name="Kim S.J."/>
            <person name="Lee J.H."/>
        </authorList>
    </citation>
    <scope>NUCLEOTIDE SEQUENCE [LARGE SCALE GENOMIC DNA]</scope>
    <source>
        <strain evidence="2 3">NA1</strain>
    </source>
</reference>
<dbReference type="STRING" id="523850.TON_0760"/>
<keyword evidence="1" id="KW-1133">Transmembrane helix</keyword>
<dbReference type="KEGG" id="ton:TON_0760"/>
<name>B6YVH0_THEON</name>
<dbReference type="Proteomes" id="UP000002727">
    <property type="component" value="Chromosome"/>
</dbReference>
<gene>
    <name evidence="2" type="ordered locus">TON_0760</name>
</gene>
<keyword evidence="3" id="KW-1185">Reference proteome</keyword>
<keyword evidence="1" id="KW-0812">Transmembrane</keyword>
<dbReference type="AlphaFoldDB" id="B6YVH0"/>